<organism evidence="1 2">
    <name type="scientific">Piscirickettsia salmonis</name>
    <dbReference type="NCBI Taxonomy" id="1238"/>
    <lineage>
        <taxon>Bacteria</taxon>
        <taxon>Pseudomonadati</taxon>
        <taxon>Pseudomonadota</taxon>
        <taxon>Gammaproteobacteria</taxon>
        <taxon>Thiotrichales</taxon>
        <taxon>Piscirickettsiaceae</taxon>
        <taxon>Piscirickettsia</taxon>
    </lineage>
</organism>
<protein>
    <submittedName>
        <fullName evidence="1">Lipoprotein</fullName>
    </submittedName>
</protein>
<sequence length="163" mass="18010">MRYLKLLISVSAVLGGLLLAGCTQMIQAWVAQNCTTDAAYSQGLNAARHGEDMKMNYAASCPANQSQLNAAYRQGYQYQLSNQPAEVNININTHKGKTQASKPYRCHKQFAQKVCGYDCKSFAGQWTCAQKSDQECIQNMSDIKCGYHCNKGDFGQLTCLDKS</sequence>
<proteinExistence type="predicted"/>
<dbReference type="OrthoDB" id="5615553at2"/>
<name>A0A1L6TD38_PISSA</name>
<gene>
    <name evidence="1" type="ORF">KU39_2144</name>
</gene>
<keyword evidence="1" id="KW-0449">Lipoprotein</keyword>
<accession>A0A1L6TD38</accession>
<evidence type="ECO:0000313" key="1">
    <source>
        <dbReference type="EMBL" id="ALB23324.1"/>
    </source>
</evidence>
<dbReference type="Proteomes" id="UP000029558">
    <property type="component" value="Chromosome"/>
</dbReference>
<dbReference type="RefSeq" id="WP_017377014.1">
    <property type="nucleotide sequence ID" value="NZ_CP012508.1"/>
</dbReference>
<dbReference type="AlphaFoldDB" id="A0A1L6TD38"/>
<reference evidence="1 2" key="1">
    <citation type="journal article" date="2014" name="Genome Announc.">
        <title>Comparative Genome Analysis of Two Isolates of the Fish Pathogen Piscirickettsia salmonis from Different Hosts Reveals Major Differences in Virulence-Associated Secretion Systems.</title>
        <authorList>
            <person name="Bohle H."/>
            <person name="Henriquez P."/>
            <person name="Grothusen H."/>
            <person name="Navas E."/>
            <person name="Sandoval A."/>
            <person name="Bustamante F."/>
            <person name="Bustos P."/>
            <person name="Mancilla M."/>
        </authorList>
    </citation>
    <scope>NUCLEOTIDE SEQUENCE [LARGE SCALE GENOMIC DNA]</scope>
    <source>
        <strain evidence="2">B1-32597</strain>
    </source>
</reference>
<dbReference type="EMBL" id="CP012508">
    <property type="protein sequence ID" value="ALB23324.1"/>
    <property type="molecule type" value="Genomic_DNA"/>
</dbReference>
<evidence type="ECO:0000313" key="2">
    <source>
        <dbReference type="Proteomes" id="UP000029558"/>
    </source>
</evidence>
<dbReference type="PROSITE" id="PS51257">
    <property type="entry name" value="PROKAR_LIPOPROTEIN"/>
    <property type="match status" value="1"/>
</dbReference>